<keyword evidence="8" id="KW-1185">Reference proteome</keyword>
<dbReference type="InterPro" id="IPR014327">
    <property type="entry name" value="RNA_pol_sigma70_bacteroid"/>
</dbReference>
<dbReference type="PANTHER" id="PTHR43133">
    <property type="entry name" value="RNA POLYMERASE ECF-TYPE SIGMA FACTO"/>
    <property type="match status" value="1"/>
</dbReference>
<evidence type="ECO:0000313" key="7">
    <source>
        <dbReference type="EMBL" id="PSL27329.1"/>
    </source>
</evidence>
<dbReference type="InterPro" id="IPR013324">
    <property type="entry name" value="RNA_pol_sigma_r3/r4-like"/>
</dbReference>
<keyword evidence="2" id="KW-0805">Transcription regulation</keyword>
<dbReference type="NCBIfam" id="TIGR02937">
    <property type="entry name" value="sigma70-ECF"/>
    <property type="match status" value="1"/>
</dbReference>
<dbReference type="NCBIfam" id="TIGR02985">
    <property type="entry name" value="Sig70_bacteroi1"/>
    <property type="match status" value="1"/>
</dbReference>
<evidence type="ECO:0000313" key="8">
    <source>
        <dbReference type="Proteomes" id="UP000241964"/>
    </source>
</evidence>
<dbReference type="GO" id="GO:0016987">
    <property type="term" value="F:sigma factor activity"/>
    <property type="evidence" value="ECO:0007669"/>
    <property type="project" value="UniProtKB-KW"/>
</dbReference>
<evidence type="ECO:0000256" key="1">
    <source>
        <dbReference type="ARBA" id="ARBA00010641"/>
    </source>
</evidence>
<dbReference type="InterPro" id="IPR013249">
    <property type="entry name" value="RNA_pol_sigma70_r4_t2"/>
</dbReference>
<dbReference type="SUPFAM" id="SSF88659">
    <property type="entry name" value="Sigma3 and sigma4 domains of RNA polymerase sigma factors"/>
    <property type="match status" value="1"/>
</dbReference>
<feature type="domain" description="RNA polymerase sigma-70 region 2" evidence="5">
    <location>
        <begin position="12"/>
        <end position="78"/>
    </location>
</feature>
<dbReference type="InterPro" id="IPR014284">
    <property type="entry name" value="RNA_pol_sigma-70_dom"/>
</dbReference>
<sequence>MQTGDSEAFAALYRKYWRRLFDAAYRRILLREESEEIIQEIFVDLWAKRETLLISVSLEAYLFGALRYSIYNLIRSRKIREAYLEHLLQTPGEEGNYIEDRLHYDELARALESSVQNLPEKLRKVYMLSRKEHLTYKEISEREQIPVDTVEKQMGRALKILRENLKEFAWAWIVLEMWDLYP</sequence>
<dbReference type="Gene3D" id="1.10.1740.10">
    <property type="match status" value="1"/>
</dbReference>
<organism evidence="7 8">
    <name type="scientific">Dyadobacter jiangsuensis</name>
    <dbReference type="NCBI Taxonomy" id="1591085"/>
    <lineage>
        <taxon>Bacteria</taxon>
        <taxon>Pseudomonadati</taxon>
        <taxon>Bacteroidota</taxon>
        <taxon>Cytophagia</taxon>
        <taxon>Cytophagales</taxon>
        <taxon>Spirosomataceae</taxon>
        <taxon>Dyadobacter</taxon>
    </lineage>
</organism>
<evidence type="ECO:0000256" key="3">
    <source>
        <dbReference type="ARBA" id="ARBA00023082"/>
    </source>
</evidence>
<dbReference type="SUPFAM" id="SSF88946">
    <property type="entry name" value="Sigma2 domain of RNA polymerase sigma factors"/>
    <property type="match status" value="1"/>
</dbReference>
<evidence type="ECO:0000259" key="6">
    <source>
        <dbReference type="Pfam" id="PF08281"/>
    </source>
</evidence>
<proteinExistence type="inferred from homology"/>
<dbReference type="Gene3D" id="1.10.10.10">
    <property type="entry name" value="Winged helix-like DNA-binding domain superfamily/Winged helix DNA-binding domain"/>
    <property type="match status" value="1"/>
</dbReference>
<dbReference type="Pfam" id="PF08281">
    <property type="entry name" value="Sigma70_r4_2"/>
    <property type="match status" value="1"/>
</dbReference>
<feature type="domain" description="RNA polymerase sigma factor 70 region 4 type 2" evidence="6">
    <location>
        <begin position="109"/>
        <end position="160"/>
    </location>
</feature>
<dbReference type="Proteomes" id="UP000241964">
    <property type="component" value="Unassembled WGS sequence"/>
</dbReference>
<comment type="caution">
    <text evidence="7">The sequence shown here is derived from an EMBL/GenBank/DDBJ whole genome shotgun (WGS) entry which is preliminary data.</text>
</comment>
<evidence type="ECO:0000256" key="4">
    <source>
        <dbReference type="ARBA" id="ARBA00023163"/>
    </source>
</evidence>
<reference evidence="7 8" key="1">
    <citation type="submission" date="2018-03" db="EMBL/GenBank/DDBJ databases">
        <title>Genomic Encyclopedia of Archaeal and Bacterial Type Strains, Phase II (KMG-II): from individual species to whole genera.</title>
        <authorList>
            <person name="Goeker M."/>
        </authorList>
    </citation>
    <scope>NUCLEOTIDE SEQUENCE [LARGE SCALE GENOMIC DNA]</scope>
    <source>
        <strain evidence="7 8">DSM 29057</strain>
    </source>
</reference>
<dbReference type="InterPro" id="IPR036388">
    <property type="entry name" value="WH-like_DNA-bd_sf"/>
</dbReference>
<name>A0A2P8G035_9BACT</name>
<dbReference type="PANTHER" id="PTHR43133:SF46">
    <property type="entry name" value="RNA POLYMERASE SIGMA-70 FACTOR ECF SUBFAMILY"/>
    <property type="match status" value="1"/>
</dbReference>
<comment type="similarity">
    <text evidence="1">Belongs to the sigma-70 factor family. ECF subfamily.</text>
</comment>
<dbReference type="GO" id="GO:0006352">
    <property type="term" value="P:DNA-templated transcription initiation"/>
    <property type="evidence" value="ECO:0007669"/>
    <property type="project" value="InterPro"/>
</dbReference>
<dbReference type="InterPro" id="IPR039425">
    <property type="entry name" value="RNA_pol_sigma-70-like"/>
</dbReference>
<dbReference type="InterPro" id="IPR007627">
    <property type="entry name" value="RNA_pol_sigma70_r2"/>
</dbReference>
<dbReference type="GO" id="GO:0003677">
    <property type="term" value="F:DNA binding"/>
    <property type="evidence" value="ECO:0007669"/>
    <property type="project" value="InterPro"/>
</dbReference>
<protein>
    <submittedName>
        <fullName evidence="7">RNA polymerase sigma-70 factor (ECF subfamily)</fullName>
    </submittedName>
</protein>
<evidence type="ECO:0000256" key="2">
    <source>
        <dbReference type="ARBA" id="ARBA00023015"/>
    </source>
</evidence>
<dbReference type="InterPro" id="IPR013325">
    <property type="entry name" value="RNA_pol_sigma_r2"/>
</dbReference>
<keyword evidence="3" id="KW-0731">Sigma factor</keyword>
<dbReference type="Pfam" id="PF04542">
    <property type="entry name" value="Sigma70_r2"/>
    <property type="match status" value="1"/>
</dbReference>
<accession>A0A2P8G035</accession>
<dbReference type="AlphaFoldDB" id="A0A2P8G035"/>
<dbReference type="OrthoDB" id="1097528at2"/>
<keyword evidence="4" id="KW-0804">Transcription</keyword>
<gene>
    <name evidence="7" type="ORF">CLV60_108186</name>
</gene>
<evidence type="ECO:0000259" key="5">
    <source>
        <dbReference type="Pfam" id="PF04542"/>
    </source>
</evidence>
<dbReference type="EMBL" id="PYAS01000008">
    <property type="protein sequence ID" value="PSL27329.1"/>
    <property type="molecule type" value="Genomic_DNA"/>
</dbReference>